<dbReference type="EMBL" id="CP007154">
    <property type="protein sequence ID" value="AHH45138.1"/>
    <property type="molecule type" value="Genomic_DNA"/>
</dbReference>
<name>W5V015_9BACT</name>
<dbReference type="Pfam" id="PF00830">
    <property type="entry name" value="Ribosomal_L28"/>
    <property type="match status" value="1"/>
</dbReference>
<evidence type="ECO:0000256" key="4">
    <source>
        <dbReference type="ARBA" id="ARBA00035174"/>
    </source>
</evidence>
<dbReference type="GO" id="GO:0006412">
    <property type="term" value="P:translation"/>
    <property type="evidence" value="ECO:0007669"/>
    <property type="project" value="UniProtKB-UniRule"/>
</dbReference>
<dbReference type="InterPro" id="IPR001383">
    <property type="entry name" value="Ribosomal_bL28_bact-type"/>
</dbReference>
<gene>
    <name evidence="5 7" type="primary">rpmB</name>
    <name evidence="7" type="ORF">MYB_00630</name>
</gene>
<comment type="similarity">
    <text evidence="1 5">Belongs to the bacterial ribosomal protein bL28 family.</text>
</comment>
<dbReference type="HAMAP" id="MF_00373">
    <property type="entry name" value="Ribosomal_bL28"/>
    <property type="match status" value="1"/>
</dbReference>
<evidence type="ECO:0000256" key="1">
    <source>
        <dbReference type="ARBA" id="ARBA00008760"/>
    </source>
</evidence>
<dbReference type="Proteomes" id="UP000019229">
    <property type="component" value="Chromosome"/>
</dbReference>
<protein>
    <recommendedName>
        <fullName evidence="4 5">Large ribosomal subunit protein bL28</fullName>
    </recommendedName>
</protein>
<keyword evidence="2 5" id="KW-0689">Ribosomal protein</keyword>
<dbReference type="PANTHER" id="PTHR39080">
    <property type="entry name" value="50S RIBOSOMAL PROTEIN L28"/>
    <property type="match status" value="1"/>
</dbReference>
<evidence type="ECO:0000313" key="8">
    <source>
        <dbReference type="Proteomes" id="UP000019229"/>
    </source>
</evidence>
<evidence type="ECO:0000256" key="5">
    <source>
        <dbReference type="HAMAP-Rule" id="MF_00373"/>
    </source>
</evidence>
<keyword evidence="8" id="KW-1185">Reference proteome</keyword>
<dbReference type="AlphaFoldDB" id="W5V015"/>
<reference evidence="7 8" key="1">
    <citation type="journal article" date="2014" name="Genome Announc.">
        <title>Complete Genome Sequence of Mycoplasma bovoculi Strain M165/69T (ATCC 29104).</title>
        <authorList>
            <person name="Calcutt M.J."/>
            <person name="Foecking M.F."/>
        </authorList>
    </citation>
    <scope>NUCLEOTIDE SEQUENCE [LARGE SCALE GENOMIC DNA]</scope>
    <source>
        <strain evidence="7">M165/69</strain>
    </source>
</reference>
<dbReference type="NCBIfam" id="TIGR00009">
    <property type="entry name" value="L28"/>
    <property type="match status" value="1"/>
</dbReference>
<sequence>MARRDALTNVGPMSGNNRPNSLKATKRKFNVNLQKVVIKNENGQKITLKVSAKTKKTLRKLGHI</sequence>
<accession>W5V015</accession>
<dbReference type="HOGENOM" id="CLU_064548_7_2_14"/>
<evidence type="ECO:0000256" key="2">
    <source>
        <dbReference type="ARBA" id="ARBA00022980"/>
    </source>
</evidence>
<dbReference type="eggNOG" id="COG0227">
    <property type="taxonomic scope" value="Bacteria"/>
</dbReference>
<evidence type="ECO:0000256" key="3">
    <source>
        <dbReference type="ARBA" id="ARBA00023274"/>
    </source>
</evidence>
<dbReference type="InterPro" id="IPR034704">
    <property type="entry name" value="Ribosomal_bL28/bL31-like_sf"/>
</dbReference>
<dbReference type="InterPro" id="IPR037147">
    <property type="entry name" value="Ribosomal_bL28_sf"/>
</dbReference>
<dbReference type="RefSeq" id="WP_022934936.1">
    <property type="nucleotide sequence ID" value="NZ_CP007154.1"/>
</dbReference>
<keyword evidence="3 5" id="KW-0687">Ribonucleoprotein</keyword>
<dbReference type="GO" id="GO:1990904">
    <property type="term" value="C:ribonucleoprotein complex"/>
    <property type="evidence" value="ECO:0007669"/>
    <property type="project" value="UniProtKB-KW"/>
</dbReference>
<dbReference type="STRING" id="743966.MYB_00630"/>
<dbReference type="PANTHER" id="PTHR39080:SF1">
    <property type="entry name" value="LARGE RIBOSOMAL SUBUNIT PROTEIN BL28A"/>
    <property type="match status" value="1"/>
</dbReference>
<dbReference type="PATRIC" id="fig|743966.3.peg.124"/>
<dbReference type="OrthoDB" id="9805609at2"/>
<dbReference type="KEGG" id="mbc:MYB_00630"/>
<dbReference type="InterPro" id="IPR026569">
    <property type="entry name" value="Ribosomal_bL28"/>
</dbReference>
<dbReference type="GO" id="GO:0003735">
    <property type="term" value="F:structural constituent of ribosome"/>
    <property type="evidence" value="ECO:0007669"/>
    <property type="project" value="InterPro"/>
</dbReference>
<organism evidence="7 8">
    <name type="scientific">Mesomycoplasma bovoculi M165/69</name>
    <dbReference type="NCBI Taxonomy" id="743966"/>
    <lineage>
        <taxon>Bacteria</taxon>
        <taxon>Bacillati</taxon>
        <taxon>Mycoplasmatota</taxon>
        <taxon>Mycoplasmoidales</taxon>
        <taxon>Metamycoplasmataceae</taxon>
        <taxon>Mesomycoplasma</taxon>
    </lineage>
</organism>
<dbReference type="GO" id="GO:0005840">
    <property type="term" value="C:ribosome"/>
    <property type="evidence" value="ECO:0007669"/>
    <property type="project" value="UniProtKB-KW"/>
</dbReference>
<evidence type="ECO:0000313" key="7">
    <source>
        <dbReference type="EMBL" id="AHH45138.1"/>
    </source>
</evidence>
<proteinExistence type="inferred from homology"/>
<feature type="region of interest" description="Disordered" evidence="6">
    <location>
        <begin position="1"/>
        <end position="22"/>
    </location>
</feature>
<evidence type="ECO:0000256" key="6">
    <source>
        <dbReference type="SAM" id="MobiDB-lite"/>
    </source>
</evidence>
<dbReference type="InterPro" id="IPR050096">
    <property type="entry name" value="Bacterial_rp_bL28"/>
</dbReference>
<dbReference type="SUPFAM" id="SSF143800">
    <property type="entry name" value="L28p-like"/>
    <property type="match status" value="1"/>
</dbReference>
<dbReference type="Gene3D" id="2.30.170.40">
    <property type="entry name" value="Ribosomal protein L28/L24"/>
    <property type="match status" value="1"/>
</dbReference>